<dbReference type="SUPFAM" id="SSF52058">
    <property type="entry name" value="L domain-like"/>
    <property type="match status" value="1"/>
</dbReference>
<name>A0A5C7H9Y9_9ROSI</name>
<evidence type="ECO:0000313" key="3">
    <source>
        <dbReference type="Proteomes" id="UP000323000"/>
    </source>
</evidence>
<dbReference type="GO" id="GO:0006952">
    <property type="term" value="P:defense response"/>
    <property type="evidence" value="ECO:0007669"/>
    <property type="project" value="UniProtKB-KW"/>
</dbReference>
<dbReference type="OrthoDB" id="26890at2759"/>
<accession>A0A5C7H9Y9</accession>
<dbReference type="PANTHER" id="PTHR36766:SF70">
    <property type="entry name" value="DISEASE RESISTANCE PROTEIN RGA4"/>
    <property type="match status" value="1"/>
</dbReference>
<dbReference type="EMBL" id="VAHF01000009">
    <property type="protein sequence ID" value="TXG53589.1"/>
    <property type="molecule type" value="Genomic_DNA"/>
</dbReference>
<protein>
    <recommendedName>
        <fullName evidence="4">NB-ARC domain-containing protein</fullName>
    </recommendedName>
</protein>
<gene>
    <name evidence="2" type="ORF">EZV62_018845</name>
</gene>
<dbReference type="AlphaFoldDB" id="A0A5C7H9Y9"/>
<dbReference type="Proteomes" id="UP000323000">
    <property type="component" value="Chromosome 9"/>
</dbReference>
<comment type="caution">
    <text evidence="2">The sequence shown here is derived from an EMBL/GenBank/DDBJ whole genome shotgun (WGS) entry which is preliminary data.</text>
</comment>
<evidence type="ECO:0000313" key="2">
    <source>
        <dbReference type="EMBL" id="TXG53589.1"/>
    </source>
</evidence>
<evidence type="ECO:0008006" key="4">
    <source>
        <dbReference type="Google" id="ProtNLM"/>
    </source>
</evidence>
<dbReference type="Gene3D" id="3.80.10.10">
    <property type="entry name" value="Ribonuclease Inhibitor"/>
    <property type="match status" value="1"/>
</dbReference>
<evidence type="ECO:0000256" key="1">
    <source>
        <dbReference type="ARBA" id="ARBA00022821"/>
    </source>
</evidence>
<reference evidence="3" key="1">
    <citation type="journal article" date="2019" name="Gigascience">
        <title>De novo genome assembly of the endangered Acer yangbiense, a plant species with extremely small populations endemic to Yunnan Province, China.</title>
        <authorList>
            <person name="Yang J."/>
            <person name="Wariss H.M."/>
            <person name="Tao L."/>
            <person name="Zhang R."/>
            <person name="Yun Q."/>
            <person name="Hollingsworth P."/>
            <person name="Dao Z."/>
            <person name="Luo G."/>
            <person name="Guo H."/>
            <person name="Ma Y."/>
            <person name="Sun W."/>
        </authorList>
    </citation>
    <scope>NUCLEOTIDE SEQUENCE [LARGE SCALE GENOMIC DNA]</scope>
    <source>
        <strain evidence="3">cv. Malutang</strain>
    </source>
</reference>
<organism evidence="2 3">
    <name type="scientific">Acer yangbiense</name>
    <dbReference type="NCBI Taxonomy" id="1000413"/>
    <lineage>
        <taxon>Eukaryota</taxon>
        <taxon>Viridiplantae</taxon>
        <taxon>Streptophyta</taxon>
        <taxon>Embryophyta</taxon>
        <taxon>Tracheophyta</taxon>
        <taxon>Spermatophyta</taxon>
        <taxon>Magnoliopsida</taxon>
        <taxon>eudicotyledons</taxon>
        <taxon>Gunneridae</taxon>
        <taxon>Pentapetalae</taxon>
        <taxon>rosids</taxon>
        <taxon>malvids</taxon>
        <taxon>Sapindales</taxon>
        <taxon>Sapindaceae</taxon>
        <taxon>Hippocastanoideae</taxon>
        <taxon>Acereae</taxon>
        <taxon>Acer</taxon>
    </lineage>
</organism>
<dbReference type="InterPro" id="IPR032675">
    <property type="entry name" value="LRR_dom_sf"/>
</dbReference>
<dbReference type="PANTHER" id="PTHR36766">
    <property type="entry name" value="PLANT BROAD-SPECTRUM MILDEW RESISTANCE PROTEIN RPW8"/>
    <property type="match status" value="1"/>
</dbReference>
<sequence length="205" mass="23485">MIWVCSSLVSFLDGGLPSTNLTSLEITNCKTLEALPNHMQNLTSVRRLTIENYLNIKSFPENGFPTNLISLEIANLKIFDMLFRWGLHRLTYLRELYMEGCPDVVSFPLDERGIMLPTSLTSLSIKDFPNLECLSAIILSLNSMEKLHLVKCPKLKYFPEKGLPLLSELYIDCCPLLEQKCKEDRGQYLSMISHIPAIWINNDWL</sequence>
<keyword evidence="3" id="KW-1185">Reference proteome</keyword>
<proteinExistence type="predicted"/>
<keyword evidence="1" id="KW-0611">Plant defense</keyword>